<dbReference type="EMBL" id="CP014229">
    <property type="protein sequence ID" value="AMD90946.1"/>
    <property type="molecule type" value="Genomic_DNA"/>
</dbReference>
<dbReference type="InterPro" id="IPR010656">
    <property type="entry name" value="DctM"/>
</dbReference>
<feature type="transmembrane region" description="Helical" evidence="7">
    <location>
        <begin position="359"/>
        <end position="384"/>
    </location>
</feature>
<keyword evidence="2" id="KW-1003">Cell membrane</keyword>
<keyword evidence="4 7" id="KW-0812">Transmembrane</keyword>
<feature type="domain" description="TRAP C4-dicarboxylate transport system permease DctM subunit" evidence="8">
    <location>
        <begin position="10"/>
        <end position="420"/>
    </location>
</feature>
<evidence type="ECO:0000256" key="6">
    <source>
        <dbReference type="ARBA" id="ARBA00023136"/>
    </source>
</evidence>
<proteinExistence type="predicted"/>
<evidence type="ECO:0000259" key="8">
    <source>
        <dbReference type="Pfam" id="PF06808"/>
    </source>
</evidence>
<feature type="transmembrane region" description="Helical" evidence="7">
    <location>
        <begin position="175"/>
        <end position="194"/>
    </location>
</feature>
<dbReference type="PIRSF" id="PIRSF006066">
    <property type="entry name" value="HI0050"/>
    <property type="match status" value="1"/>
</dbReference>
<protein>
    <submittedName>
        <fullName evidence="9">C4-dicarboxylate ABC transporter permease</fullName>
    </submittedName>
</protein>
<evidence type="ECO:0000256" key="7">
    <source>
        <dbReference type="SAM" id="Phobius"/>
    </source>
</evidence>
<dbReference type="PANTHER" id="PTHR33362">
    <property type="entry name" value="SIALIC ACID TRAP TRANSPORTER PERMEASE PROTEIN SIAT-RELATED"/>
    <property type="match status" value="1"/>
</dbReference>
<dbReference type="STRING" id="44742.AXF13_12870"/>
<keyword evidence="3" id="KW-0997">Cell inner membrane</keyword>
<dbReference type="KEGG" id="dfi:AXF13_12870"/>
<evidence type="ECO:0000313" key="9">
    <source>
        <dbReference type="EMBL" id="AMD90946.1"/>
    </source>
</evidence>
<feature type="transmembrane region" description="Helical" evidence="7">
    <location>
        <begin position="12"/>
        <end position="39"/>
    </location>
</feature>
<name>A0A120KMC5_9BACT</name>
<dbReference type="PANTHER" id="PTHR33362:SF2">
    <property type="entry name" value="TRAP TRANSPORTER LARGE PERMEASE PROTEIN"/>
    <property type="match status" value="1"/>
</dbReference>
<dbReference type="NCBIfam" id="TIGR00786">
    <property type="entry name" value="dctM"/>
    <property type="match status" value="1"/>
</dbReference>
<dbReference type="Proteomes" id="UP000069241">
    <property type="component" value="Chromosome"/>
</dbReference>
<dbReference type="GO" id="GO:0022857">
    <property type="term" value="F:transmembrane transporter activity"/>
    <property type="evidence" value="ECO:0007669"/>
    <property type="project" value="TreeGrafter"/>
</dbReference>
<organism evidence="9 10">
    <name type="scientific">Desulfovibrio fairfieldensis</name>
    <dbReference type="NCBI Taxonomy" id="44742"/>
    <lineage>
        <taxon>Bacteria</taxon>
        <taxon>Pseudomonadati</taxon>
        <taxon>Thermodesulfobacteriota</taxon>
        <taxon>Desulfovibrionia</taxon>
        <taxon>Desulfovibrionales</taxon>
        <taxon>Desulfovibrionaceae</taxon>
        <taxon>Desulfovibrio</taxon>
    </lineage>
</organism>
<feature type="transmembrane region" description="Helical" evidence="7">
    <location>
        <begin position="228"/>
        <end position="255"/>
    </location>
</feature>
<dbReference type="InterPro" id="IPR004681">
    <property type="entry name" value="TRAP_DctM"/>
</dbReference>
<dbReference type="RefSeq" id="WP_062253848.1">
    <property type="nucleotide sequence ID" value="NZ_CP014229.1"/>
</dbReference>
<dbReference type="GO" id="GO:0005886">
    <property type="term" value="C:plasma membrane"/>
    <property type="evidence" value="ECO:0007669"/>
    <property type="project" value="UniProtKB-SubCell"/>
</dbReference>
<evidence type="ECO:0000256" key="2">
    <source>
        <dbReference type="ARBA" id="ARBA00022475"/>
    </source>
</evidence>
<dbReference type="AlphaFoldDB" id="A0A120KMC5"/>
<feature type="transmembrane region" description="Helical" evidence="7">
    <location>
        <begin position="144"/>
        <end position="163"/>
    </location>
</feature>
<accession>A0A120KMC5</accession>
<evidence type="ECO:0000256" key="1">
    <source>
        <dbReference type="ARBA" id="ARBA00004429"/>
    </source>
</evidence>
<feature type="transmembrane region" description="Helical" evidence="7">
    <location>
        <begin position="396"/>
        <end position="417"/>
    </location>
</feature>
<keyword evidence="6 7" id="KW-0472">Membrane</keyword>
<feature type="transmembrane region" description="Helical" evidence="7">
    <location>
        <begin position="275"/>
        <end position="297"/>
    </location>
</feature>
<keyword evidence="5 7" id="KW-1133">Transmembrane helix</keyword>
<evidence type="ECO:0000256" key="4">
    <source>
        <dbReference type="ARBA" id="ARBA00022692"/>
    </source>
</evidence>
<dbReference type="Pfam" id="PF06808">
    <property type="entry name" value="DctM"/>
    <property type="match status" value="1"/>
</dbReference>
<evidence type="ECO:0000256" key="3">
    <source>
        <dbReference type="ARBA" id="ARBA00022519"/>
    </source>
</evidence>
<evidence type="ECO:0000313" key="10">
    <source>
        <dbReference type="Proteomes" id="UP000069241"/>
    </source>
</evidence>
<keyword evidence="10" id="KW-1185">Reference proteome</keyword>
<sequence>MDTLTILGTSLLLLILIGVPIYMVLIGSTIIALVCAGTLPLEIIHEALFEGLNSFALLAIPVFVVAGSLMERGGITNQIIDTVKQLTGRIHGGLGITTILACTFFAAISGSGPGTVAAVGTLLIPSMIRNGYSPRYAAAASSSGGTIGILIPPSNPLIIYGIMGNVSITSLFTAGFVPGFMVAFFMSLTAWFIAKRQDFSGDVSQPPFNVAHFCKTCFRYLPSLLTPFIILGSIYSGICTPVEASVVAVIWAFLVGGLVNRQLTWNKIYHSFVDGAMLCGVVLLIVGSSTLFGKLLTYEQVPLRLAEAFLAFSQSKTVIMLLILALLLVLGMFLETLATLIILVPVLMPIVTQLGIDPVHFGIFLVLTNEVALLSPPLGVNLFVSSRIADIPVESVVIGIMPYIGVLILCTLLVAFIPEISLCLPRLFGYL</sequence>
<feature type="transmembrane region" description="Helical" evidence="7">
    <location>
        <begin position="90"/>
        <end position="108"/>
    </location>
</feature>
<comment type="subcellular location">
    <subcellularLocation>
        <location evidence="1">Cell inner membrane</location>
        <topology evidence="1">Multi-pass membrane protein</topology>
    </subcellularLocation>
</comment>
<feature type="transmembrane region" description="Helical" evidence="7">
    <location>
        <begin position="51"/>
        <end position="69"/>
    </location>
</feature>
<reference evidence="10" key="1">
    <citation type="submission" date="2016-02" db="EMBL/GenBank/DDBJ databases">
        <authorList>
            <person name="Holder M.E."/>
            <person name="Ajami N.J."/>
            <person name="Petrosino J.F."/>
        </authorList>
    </citation>
    <scope>NUCLEOTIDE SEQUENCE [LARGE SCALE GENOMIC DNA]</scope>
    <source>
        <strain evidence="10">CCUG 45958</strain>
    </source>
</reference>
<feature type="transmembrane region" description="Helical" evidence="7">
    <location>
        <begin position="318"/>
        <end position="347"/>
    </location>
</feature>
<evidence type="ECO:0000256" key="5">
    <source>
        <dbReference type="ARBA" id="ARBA00022989"/>
    </source>
</evidence>
<gene>
    <name evidence="9" type="ORF">AXF13_12870</name>
</gene>